<comment type="subcellular location">
    <subcellularLocation>
        <location evidence="2">Membrane</location>
    </subcellularLocation>
</comment>
<gene>
    <name evidence="15" type="ORF">RB614_36585</name>
</gene>
<evidence type="ECO:0000256" key="7">
    <source>
        <dbReference type="ARBA" id="ARBA00022741"/>
    </source>
</evidence>
<feature type="compositionally biased region" description="Polar residues" evidence="12">
    <location>
        <begin position="1126"/>
        <end position="1136"/>
    </location>
</feature>
<dbReference type="EC" id="2.7.13.3" evidence="3"/>
<evidence type="ECO:0000313" key="16">
    <source>
        <dbReference type="Proteomes" id="UP001230908"/>
    </source>
</evidence>
<dbReference type="Gene3D" id="3.30.565.10">
    <property type="entry name" value="Histidine kinase-like ATPase, C-terminal domain"/>
    <property type="match status" value="1"/>
</dbReference>
<feature type="region of interest" description="Disordered" evidence="12">
    <location>
        <begin position="1091"/>
        <end position="1150"/>
    </location>
</feature>
<keyword evidence="4" id="KW-0597">Phosphoprotein</keyword>
<evidence type="ECO:0000256" key="5">
    <source>
        <dbReference type="ARBA" id="ARBA00022679"/>
    </source>
</evidence>
<reference evidence="15 16" key="1">
    <citation type="submission" date="2023-08" db="EMBL/GenBank/DDBJ databases">
        <title>Phytohabitans sansha sp. nov., isolated from marine sediment.</title>
        <authorList>
            <person name="Zhao Y."/>
            <person name="Yi K."/>
        </authorList>
    </citation>
    <scope>NUCLEOTIDE SEQUENCE [LARGE SCALE GENOMIC DNA]</scope>
    <source>
        <strain evidence="15 16">ZYX-F-186</strain>
    </source>
</reference>
<feature type="compositionally biased region" description="Pro residues" evidence="12">
    <location>
        <begin position="713"/>
        <end position="722"/>
    </location>
</feature>
<feature type="compositionally biased region" description="Low complexity" evidence="12">
    <location>
        <begin position="999"/>
        <end position="1025"/>
    </location>
</feature>
<dbReference type="SUPFAM" id="SSF55874">
    <property type="entry name" value="ATPase domain of HSP90 chaperone/DNA topoisomerase II/histidine kinase"/>
    <property type="match status" value="1"/>
</dbReference>
<dbReference type="Gene3D" id="6.10.340.10">
    <property type="match status" value="1"/>
</dbReference>
<dbReference type="Pfam" id="PF08376">
    <property type="entry name" value="NIT"/>
    <property type="match status" value="1"/>
</dbReference>
<sequence length="1150" mass="121126">MSKQPKTADSVMSRLRRPLGRLRDLPIWSKLGLIMIVPTLATIGVGTNGLIEHLGTANDADRARTLSQLSEASGALVHNLQNERAAAAMLLGVRASDTAAKQKYNEAYTKVQPTVDETKRPYQQERNALNADDLPVNFRDALTTIDQRLADLPAIRSQVTNAKLQLSQASSNYTTLLTSLISVRDSAAQLAGDTTLGDQMRATAALARFKEFISQERIVGLNIISTGTFTPNLRTQYIETQTGQDQAVQAFKAVATRTDAELFDQTVAGSDLRKVEGYAGYLQSRDGPNISDRPFDAASWDSALLAKAELVRRVETAVDGEVVDRATTLRDQEYEQLLIEAGVLLGVLLLAILFAWAVARSMARSLRELRHGALSVAQYGLPQAVSRLRDPALSSQLSPVQVANQIAEPLPVRSKDEFGQVTEAFNAVHLEAVRTAAEQAALRASVATMFVNLARRSQILVDRLIGHLDRLERGEEDPDRLAELFQLDHLATRMRRNDENLLVLAGADSTRVQREPAALIDVLRAAQSEVEHYTRIEFGVIDRDIEVASSAVNDLVHLVAELFDNATAFSPPDSHVMVEARRVGDRAVLYVEDRGIGITPDQLHDLNERLATPPMVDVAVSRMMGLVVVARLAARHGVKVELRPASERGTVADVTLPTSVLVPRALSGRNEPGAAPFQPTMVPPAGQPPLPPPPVQRPPVGATPLALESGPTSAPPGRPFDPAPLNGGRMVGPSGQPQRSMPAWSDLTGAASAANGGTNGAGGTFSPRTPTNGQSSDPLPQRRGTDHWTVDGEVTGGTPAPGIPRQIPANPETQTRGGGFPPVPPVSAPPVPPVSAPPIPPQAQVPPPASAPPAPPVAPPGPAVPPSSAPPVWPPVSAPETGPTTTPPVPETLAAALDMTAELPKVNNRNESGAKPPAATTPQATAPPEATPAPAAATGPTTAATAGAAGQPRFADETMELPIFRELESAWFRTRRAVPEEPRTPAPNGDFVTVDAARPASPAPQGAPTASATTATPVPAAATRPSVPPPSGGNGNGAARREPVGGWQTAADDGWRAATAAAERPASETTQAGLPKRVPMAQLVPGGVEKGAAAVQRRTPEAVRGLLSAYHRGVQRGRTHPKDDQPATSGETSQTGLGPAAGSGQKEHEG</sequence>
<feature type="compositionally biased region" description="Pro residues" evidence="12">
    <location>
        <begin position="681"/>
        <end position="697"/>
    </location>
</feature>
<evidence type="ECO:0000256" key="11">
    <source>
        <dbReference type="ARBA" id="ARBA00023012"/>
    </source>
</evidence>
<dbReference type="RefSeq" id="WP_308717280.1">
    <property type="nucleotide sequence ID" value="NZ_JAVHUY010000050.1"/>
</dbReference>
<evidence type="ECO:0000256" key="2">
    <source>
        <dbReference type="ARBA" id="ARBA00004370"/>
    </source>
</evidence>
<feature type="domain" description="Histidine kinase" evidence="14">
    <location>
        <begin position="555"/>
        <end position="660"/>
    </location>
</feature>
<dbReference type="InterPro" id="IPR003594">
    <property type="entry name" value="HATPase_dom"/>
</dbReference>
<dbReference type="InterPro" id="IPR003660">
    <property type="entry name" value="HAMP_dom"/>
</dbReference>
<dbReference type="Proteomes" id="UP001230908">
    <property type="component" value="Unassembled WGS sequence"/>
</dbReference>
<feature type="compositionally biased region" description="Pro residues" evidence="12">
    <location>
        <begin position="821"/>
        <end position="877"/>
    </location>
</feature>
<keyword evidence="11" id="KW-0902">Two-component regulatory system</keyword>
<evidence type="ECO:0000256" key="6">
    <source>
        <dbReference type="ARBA" id="ARBA00022692"/>
    </source>
</evidence>
<dbReference type="GO" id="GO:0016301">
    <property type="term" value="F:kinase activity"/>
    <property type="evidence" value="ECO:0007669"/>
    <property type="project" value="UniProtKB-KW"/>
</dbReference>
<evidence type="ECO:0000256" key="9">
    <source>
        <dbReference type="ARBA" id="ARBA00022840"/>
    </source>
</evidence>
<dbReference type="CDD" id="cd06225">
    <property type="entry name" value="HAMP"/>
    <property type="match status" value="1"/>
</dbReference>
<evidence type="ECO:0000256" key="12">
    <source>
        <dbReference type="SAM" id="MobiDB-lite"/>
    </source>
</evidence>
<feature type="region of interest" description="Disordered" evidence="12">
    <location>
        <begin position="976"/>
        <end position="1078"/>
    </location>
</feature>
<dbReference type="PANTHER" id="PTHR44936">
    <property type="entry name" value="SENSOR PROTEIN CREC"/>
    <property type="match status" value="1"/>
</dbReference>
<evidence type="ECO:0000313" key="15">
    <source>
        <dbReference type="EMBL" id="MDQ7910030.1"/>
    </source>
</evidence>
<accession>A0ABU0ZSS5</accession>
<keyword evidence="5" id="KW-0808">Transferase</keyword>
<comment type="catalytic activity">
    <reaction evidence="1">
        <text>ATP + protein L-histidine = ADP + protein N-phospho-L-histidine.</text>
        <dbReference type="EC" id="2.7.13.3"/>
    </reaction>
</comment>
<evidence type="ECO:0000256" key="8">
    <source>
        <dbReference type="ARBA" id="ARBA00022777"/>
    </source>
</evidence>
<keyword evidence="13" id="KW-0472">Membrane</keyword>
<evidence type="ECO:0000259" key="14">
    <source>
        <dbReference type="PROSITE" id="PS50109"/>
    </source>
</evidence>
<keyword evidence="6 13" id="KW-0812">Transmembrane</keyword>
<evidence type="ECO:0000256" key="3">
    <source>
        <dbReference type="ARBA" id="ARBA00012438"/>
    </source>
</evidence>
<organism evidence="15 16">
    <name type="scientific">Phytohabitans maris</name>
    <dbReference type="NCBI Taxonomy" id="3071409"/>
    <lineage>
        <taxon>Bacteria</taxon>
        <taxon>Bacillati</taxon>
        <taxon>Actinomycetota</taxon>
        <taxon>Actinomycetes</taxon>
        <taxon>Micromonosporales</taxon>
        <taxon>Micromonosporaceae</taxon>
    </lineage>
</organism>
<keyword evidence="8 15" id="KW-0418">Kinase</keyword>
<proteinExistence type="predicted"/>
<dbReference type="PROSITE" id="PS50109">
    <property type="entry name" value="HIS_KIN"/>
    <property type="match status" value="1"/>
</dbReference>
<comment type="caution">
    <text evidence="15">The sequence shown here is derived from an EMBL/GenBank/DDBJ whole genome shotgun (WGS) entry which is preliminary data.</text>
</comment>
<evidence type="ECO:0000256" key="4">
    <source>
        <dbReference type="ARBA" id="ARBA00022553"/>
    </source>
</evidence>
<name>A0ABU0ZSS5_9ACTN</name>
<keyword evidence="16" id="KW-1185">Reference proteome</keyword>
<feature type="compositionally biased region" description="Low complexity" evidence="12">
    <location>
        <begin position="1049"/>
        <end position="1070"/>
    </location>
</feature>
<feature type="compositionally biased region" description="Low complexity" evidence="12">
    <location>
        <begin position="913"/>
        <end position="950"/>
    </location>
</feature>
<dbReference type="InterPro" id="IPR050980">
    <property type="entry name" value="2C_sensor_his_kinase"/>
</dbReference>
<dbReference type="Pfam" id="PF02518">
    <property type="entry name" value="HATPase_c"/>
    <property type="match status" value="1"/>
</dbReference>
<keyword evidence="7" id="KW-0547">Nucleotide-binding</keyword>
<dbReference type="InterPro" id="IPR013587">
    <property type="entry name" value="Nitrate/nitrite_sensing"/>
</dbReference>
<feature type="compositionally biased region" description="Polar residues" evidence="12">
    <location>
        <begin position="766"/>
        <end position="778"/>
    </location>
</feature>
<dbReference type="InterPro" id="IPR036890">
    <property type="entry name" value="HATPase_C_sf"/>
</dbReference>
<keyword evidence="9" id="KW-0067">ATP-binding</keyword>
<dbReference type="SMART" id="SM00387">
    <property type="entry name" value="HATPase_c"/>
    <property type="match status" value="1"/>
</dbReference>
<feature type="region of interest" description="Disordered" evidence="12">
    <location>
        <begin position="665"/>
        <end position="959"/>
    </location>
</feature>
<dbReference type="EMBL" id="JAVHUY010000050">
    <property type="protein sequence ID" value="MDQ7910030.1"/>
    <property type="molecule type" value="Genomic_DNA"/>
</dbReference>
<evidence type="ECO:0000256" key="10">
    <source>
        <dbReference type="ARBA" id="ARBA00022989"/>
    </source>
</evidence>
<evidence type="ECO:0000256" key="1">
    <source>
        <dbReference type="ARBA" id="ARBA00000085"/>
    </source>
</evidence>
<dbReference type="SMART" id="SM00304">
    <property type="entry name" value="HAMP"/>
    <property type="match status" value="1"/>
</dbReference>
<dbReference type="PANTHER" id="PTHR44936:SF9">
    <property type="entry name" value="SENSOR PROTEIN CREC"/>
    <property type="match status" value="1"/>
</dbReference>
<keyword evidence="10 13" id="KW-1133">Transmembrane helix</keyword>
<evidence type="ECO:0000256" key="13">
    <source>
        <dbReference type="SAM" id="Phobius"/>
    </source>
</evidence>
<protein>
    <recommendedName>
        <fullName evidence="3">histidine kinase</fullName>
        <ecNumber evidence="3">2.7.13.3</ecNumber>
    </recommendedName>
</protein>
<dbReference type="InterPro" id="IPR005467">
    <property type="entry name" value="His_kinase_dom"/>
</dbReference>
<feature type="transmembrane region" description="Helical" evidence="13">
    <location>
        <begin position="337"/>
        <end position="359"/>
    </location>
</feature>